<proteinExistence type="predicted"/>
<dbReference type="RefSeq" id="WP_284239155.1">
    <property type="nucleotide sequence ID" value="NZ_BSSQ01000011.1"/>
</dbReference>
<protein>
    <recommendedName>
        <fullName evidence="3">ATP-binding protein</fullName>
    </recommendedName>
</protein>
<evidence type="ECO:0000313" key="1">
    <source>
        <dbReference type="EMBL" id="GLX68420.1"/>
    </source>
</evidence>
<dbReference type="EMBL" id="BSSQ01000011">
    <property type="protein sequence ID" value="GLX68420.1"/>
    <property type="molecule type" value="Genomic_DNA"/>
</dbReference>
<dbReference type="InterPro" id="IPR027417">
    <property type="entry name" value="P-loop_NTPase"/>
</dbReference>
<comment type="caution">
    <text evidence="1">The sequence shown here is derived from an EMBL/GenBank/DDBJ whole genome shotgun (WGS) entry which is preliminary data.</text>
</comment>
<keyword evidence="2" id="KW-1185">Reference proteome</keyword>
<evidence type="ECO:0008006" key="3">
    <source>
        <dbReference type="Google" id="ProtNLM"/>
    </source>
</evidence>
<dbReference type="SUPFAM" id="SSF52540">
    <property type="entry name" value="P-loop containing nucleoside triphosphate hydrolases"/>
    <property type="match status" value="1"/>
</dbReference>
<gene>
    <name evidence="1" type="ORF">MU1_27650</name>
</gene>
<organism evidence="1 2">
    <name type="scientific">Paenibacillus glycanilyticus</name>
    <dbReference type="NCBI Taxonomy" id="126569"/>
    <lineage>
        <taxon>Bacteria</taxon>
        <taxon>Bacillati</taxon>
        <taxon>Bacillota</taxon>
        <taxon>Bacilli</taxon>
        <taxon>Bacillales</taxon>
        <taxon>Paenibacillaceae</taxon>
        <taxon>Paenibacillus</taxon>
    </lineage>
</organism>
<dbReference type="Gene3D" id="3.40.50.300">
    <property type="entry name" value="P-loop containing nucleotide triphosphate hydrolases"/>
    <property type="match status" value="1"/>
</dbReference>
<evidence type="ECO:0000313" key="2">
    <source>
        <dbReference type="Proteomes" id="UP001157114"/>
    </source>
</evidence>
<reference evidence="1 2" key="1">
    <citation type="submission" date="2023-03" db="EMBL/GenBank/DDBJ databases">
        <title>Draft genome sequence of the bacteria which degrade cell wall of Tricholomamatutake.</title>
        <authorList>
            <person name="Konishi Y."/>
            <person name="Fukuta Y."/>
            <person name="Shirasaka N."/>
        </authorList>
    </citation>
    <scope>NUCLEOTIDE SEQUENCE [LARGE SCALE GENOMIC DNA]</scope>
    <source>
        <strain evidence="2">mu1</strain>
    </source>
</reference>
<accession>A0ABQ6GDS6</accession>
<sequence length="1998" mass="228355">MTIGDRNPTAGIGDPYWYEWTVGQSYVIDMLNPDNNITSVTLQATQAQGLDDVVVGYINNSSEYVQVKHTRVEDTITFGEMLPLLRSMSKAWASQKSKWDRCVPVLFTNRIVSTSSTTMRPGRANSYIRPALNVFLEDMKLRLDAATTLTDIQVPQVWETAWEEWCEELTDLPTDEERVDFLKLLELRGNQPELDQLTNNVMDKIASTFAVSIEKAQTVFSQLDHALRIWGTTFRGSKELINIEDVYEALSVNSRELVGDHMLRPPALFFPSREQFIEEIAQELLSGPNPILFLSGLPGQGKTSIVSTLANRNDPVVDLRYHAFKPITPQTKCLPADAGLTTKPEVLWGDLLTQLRTYFFRGRLAKFKVPVKNEFLNLEQLITEVLRLADILGKERGRPTVIAIDGIDHAARAGVDHYSFLDTLIPPDDVPENVRFLISGQPTEAYTKYPFWLRQQTDGVLHRNVEGIQEEDISQLIKAECELLPADQVDTTIRLIQEVAQGNTLAAIFAVEEAKVFRNVEELYERLESRKLSNGVSAYYENIWSAAIDRLDRRFTFFGYRLAGCMSLINERVTGHDLTAIFTDLHNVTSHDWTEALRGLRPLVIEEPGGFRVTHNDVRVHLTKLVHSQPERLRETASLIADYYWREPDMVMARHNSLFELLRKSERHEDQARAFTPKYVMEGYANDQSLYELYGQYAFAIQNVVDTRDWECVHTLSCAAATLSQLDKSIDWIGGKKRQYLSDVPPMLFSEGRVQSKDIWTVDLVYQVMSDVLFLLKNRQQDRAFGLIRRWFTGITPVEMRKLLNKELMEDSHLESAFKDSLHMWGQVSYHTGLLWEGNREEFETPDRTEKEQWTYISNGMLEEAIRVGGVRDWIRSSKLSVYHSVVKLEANLMTLVDKRRWIEIAYSLKIWQESRSSLPISLKIKAAALSLFTGRLDLFRTWVQPLIKERYTNLESIDLKDQTLLYCMVSFVLGWVEPHRENSGIGQEALEAFYNKTRVDNRRAHFGLLLSGSALVGKWMGTYKRKGDETASLIVTSTEVKILLEGLLLQTRSYNDSAHYHNSATKLIVELLIECSSGIGGEVDQIVYTLISTHCKTHPANYMMEIGWRYLWNRGDVELLKDWFEALCGPEGEAWHIELANRVDIVNRLVELANEVGFEEEAKNARSLLKWGMIGYSGHKEYVLDSPVEWYKDLTKVDSNIWEYEGKLLLEINQQATEVGDNRSALYAETAVSNSVASQGPGALWRLLHATNMRVSMIDNELMLFNGVIMALETLNVSEEDLLSIWSFGIGILNWQDGNERCYLEDLRKAIVLAANRASIVSIEQKLKSLGEAEFETKGDSDRYRIPGRWFEDTSRSDNSDAPSGFLEFIKTLPFDSAKLSLAGLSNSSDDSVKFSKGIEFLADRLKIEKPHGYPIHLQSLVSYVLTRDNSNSWGKYKLDLAYKALIPLVNDSVKFDLLSKIISDLDIEHQEAYTLNATAEILDDFCRYRSTTIEDLTEGLRRTLLTNEVWILGNGFLPDMPRIVVPTLDEIGERPENWSGLAVRYFFKIINSNNLTRINLALRGLWSIAKCAPDDLKYIADRWGELNTSAKERVLLLVERLAAEVPSAYECFIGVVNECYKGHDLILKLQAWVILQTVELSTGEECPEFQISEHPDHQRLATLMRRDKGLLDVPSIARGLTYELRGNDIVRSLLNKLEVVTMEDLSDVERKVAAFIQIEDTILDEYYEPIAWKRGQMKARNLPQIASVMRVLYHEMSRGRWGDIPVGLFAQALLRSDEPFVLLNSSPSASDAEMWPVDYELEQFDGDKRKIAERIIPHIHSGLSDDEIVIGAILQTYSRSMDVELVYESVLRSKGFELFNVDGKSTMNGRSFSLYDIDRYDPLDVTDPVLTMTCKSGGYGEFVNQSILCYPTLIWSELFGWYPSDNNPFVWLEDDIPVVRFEQLHGKVRNIIQDQLYRQPFIQRWVCKKQTLEKLESRLGVPVNSVSRVNIRRIEQ</sequence>
<dbReference type="Proteomes" id="UP001157114">
    <property type="component" value="Unassembled WGS sequence"/>
</dbReference>
<name>A0ABQ6GDS6_9BACL</name>